<reference evidence="2" key="1">
    <citation type="journal article" date="2019" name="Int. J. Syst. Evol. Microbiol.">
        <title>The Global Catalogue of Microorganisms (GCM) 10K type strain sequencing project: providing services to taxonomists for standard genome sequencing and annotation.</title>
        <authorList>
            <consortium name="The Broad Institute Genomics Platform"/>
            <consortium name="The Broad Institute Genome Sequencing Center for Infectious Disease"/>
            <person name="Wu L."/>
            <person name="Ma J."/>
        </authorList>
    </citation>
    <scope>NUCLEOTIDE SEQUENCE [LARGE SCALE GENOMIC DNA]</scope>
    <source>
        <strain evidence="2">CGMCC 1.15772</strain>
    </source>
</reference>
<accession>A0ABW1YGL7</accession>
<dbReference type="EMBL" id="JBHSWD010000002">
    <property type="protein sequence ID" value="MFC6592690.1"/>
    <property type="molecule type" value="Genomic_DNA"/>
</dbReference>
<gene>
    <name evidence="1" type="ORF">ACFP81_12270</name>
</gene>
<proteinExistence type="predicted"/>
<dbReference type="Proteomes" id="UP001596297">
    <property type="component" value="Unassembled WGS sequence"/>
</dbReference>
<dbReference type="RefSeq" id="WP_380083811.1">
    <property type="nucleotide sequence ID" value="NZ_JBHSWD010000002.1"/>
</dbReference>
<evidence type="ECO:0000313" key="1">
    <source>
        <dbReference type="EMBL" id="MFC6592690.1"/>
    </source>
</evidence>
<protein>
    <submittedName>
        <fullName evidence="1">Uncharacterized protein</fullName>
    </submittedName>
</protein>
<keyword evidence="2" id="KW-1185">Reference proteome</keyword>
<evidence type="ECO:0000313" key="2">
    <source>
        <dbReference type="Proteomes" id="UP001596297"/>
    </source>
</evidence>
<organism evidence="1 2">
    <name type="scientific">Deinococcus lacus</name>
    <dbReference type="NCBI Taxonomy" id="392561"/>
    <lineage>
        <taxon>Bacteria</taxon>
        <taxon>Thermotogati</taxon>
        <taxon>Deinococcota</taxon>
        <taxon>Deinococci</taxon>
        <taxon>Deinococcales</taxon>
        <taxon>Deinococcaceae</taxon>
        <taxon>Deinococcus</taxon>
    </lineage>
</organism>
<comment type="caution">
    <text evidence="1">The sequence shown here is derived from an EMBL/GenBank/DDBJ whole genome shotgun (WGS) entry which is preliminary data.</text>
</comment>
<name>A0ABW1YGL7_9DEIO</name>
<sequence length="170" mass="17935">MTRPAHLSTLSPLPVPAAQGRAVCLAAEAVLAGLCGRAPTRLERVSLDAGNVYALEPDPAALQANRPLLEDLVMVALAAGVAAEWVGGGVPAQTRCPQELLRWGLTEPDEQAVCAEYLEVLRARTRAALRRAWPEVLVVAVGLAEHGTLLAAEVAHRAGCARRIRATTLN</sequence>